<dbReference type="Proteomes" id="UP000800041">
    <property type="component" value="Unassembled WGS sequence"/>
</dbReference>
<accession>A0A6G1GLD7</accession>
<name>A0A6G1GLD7_9PEZI</name>
<sequence length="159" mass="17962">MDHKDHLTNTHLLSPKSGVHTPDRPSIDCGKASKQHHRKRQRQLLRPRSPSEALKHFLRLARATAGKGCRESESCKVRSTYQELAMLRSVTDAEAEGLPFSLKIDTARNLSATGGLGCVFRWREVKFLKSYTDDEEDDEGMRLCGALCVQLSTERRTLK</sequence>
<evidence type="ECO:0000256" key="1">
    <source>
        <dbReference type="SAM" id="MobiDB-lite"/>
    </source>
</evidence>
<feature type="compositionally biased region" description="Basic residues" evidence="1">
    <location>
        <begin position="33"/>
        <end position="45"/>
    </location>
</feature>
<evidence type="ECO:0000313" key="3">
    <source>
        <dbReference type="Proteomes" id="UP000800041"/>
    </source>
</evidence>
<dbReference type="AlphaFoldDB" id="A0A6G1GLD7"/>
<keyword evidence="3" id="KW-1185">Reference proteome</keyword>
<proteinExistence type="predicted"/>
<gene>
    <name evidence="2" type="ORF">K402DRAFT_222875</name>
</gene>
<reference evidence="2" key="1">
    <citation type="journal article" date="2020" name="Stud. Mycol.">
        <title>101 Dothideomycetes genomes: a test case for predicting lifestyles and emergence of pathogens.</title>
        <authorList>
            <person name="Haridas S."/>
            <person name="Albert R."/>
            <person name="Binder M."/>
            <person name="Bloem J."/>
            <person name="Labutti K."/>
            <person name="Salamov A."/>
            <person name="Andreopoulos B."/>
            <person name="Baker S."/>
            <person name="Barry K."/>
            <person name="Bills G."/>
            <person name="Bluhm B."/>
            <person name="Cannon C."/>
            <person name="Castanera R."/>
            <person name="Culley D."/>
            <person name="Daum C."/>
            <person name="Ezra D."/>
            <person name="Gonzalez J."/>
            <person name="Henrissat B."/>
            <person name="Kuo A."/>
            <person name="Liang C."/>
            <person name="Lipzen A."/>
            <person name="Lutzoni F."/>
            <person name="Magnuson J."/>
            <person name="Mondo S."/>
            <person name="Nolan M."/>
            <person name="Ohm R."/>
            <person name="Pangilinan J."/>
            <person name="Park H.-J."/>
            <person name="Ramirez L."/>
            <person name="Alfaro M."/>
            <person name="Sun H."/>
            <person name="Tritt A."/>
            <person name="Yoshinaga Y."/>
            <person name="Zwiers L.-H."/>
            <person name="Turgeon B."/>
            <person name="Goodwin S."/>
            <person name="Spatafora J."/>
            <person name="Crous P."/>
            <person name="Grigoriev I."/>
        </authorList>
    </citation>
    <scope>NUCLEOTIDE SEQUENCE</scope>
    <source>
        <strain evidence="2">CBS 113979</strain>
    </source>
</reference>
<protein>
    <submittedName>
        <fullName evidence="2">Uncharacterized protein</fullName>
    </submittedName>
</protein>
<feature type="region of interest" description="Disordered" evidence="1">
    <location>
        <begin position="1"/>
        <end position="48"/>
    </location>
</feature>
<dbReference type="EMBL" id="ML977195">
    <property type="protein sequence ID" value="KAF1981652.1"/>
    <property type="molecule type" value="Genomic_DNA"/>
</dbReference>
<organism evidence="2 3">
    <name type="scientific">Aulographum hederae CBS 113979</name>
    <dbReference type="NCBI Taxonomy" id="1176131"/>
    <lineage>
        <taxon>Eukaryota</taxon>
        <taxon>Fungi</taxon>
        <taxon>Dikarya</taxon>
        <taxon>Ascomycota</taxon>
        <taxon>Pezizomycotina</taxon>
        <taxon>Dothideomycetes</taxon>
        <taxon>Pleosporomycetidae</taxon>
        <taxon>Aulographales</taxon>
        <taxon>Aulographaceae</taxon>
    </lineage>
</organism>
<evidence type="ECO:0000313" key="2">
    <source>
        <dbReference type="EMBL" id="KAF1981652.1"/>
    </source>
</evidence>